<dbReference type="GO" id="GO:0005829">
    <property type="term" value="C:cytosol"/>
    <property type="evidence" value="ECO:0007669"/>
    <property type="project" value="TreeGrafter"/>
</dbReference>
<keyword evidence="3" id="KW-1185">Reference proteome</keyword>
<comment type="caution">
    <text evidence="2">The sequence shown here is derived from an EMBL/GenBank/DDBJ whole genome shotgun (WGS) entry which is preliminary data.</text>
</comment>
<dbReference type="AlphaFoldDB" id="K2LCM1"/>
<dbReference type="eggNOG" id="COG3079">
    <property type="taxonomic scope" value="Bacteria"/>
</dbReference>
<evidence type="ECO:0000256" key="1">
    <source>
        <dbReference type="ARBA" id="ARBA00038308"/>
    </source>
</evidence>
<dbReference type="STRING" id="740709.A10D4_01035"/>
<evidence type="ECO:0000313" key="2">
    <source>
        <dbReference type="EMBL" id="EKE87635.1"/>
    </source>
</evidence>
<dbReference type="InterPro" id="IPR011978">
    <property type="entry name" value="YgfB-like"/>
</dbReference>
<dbReference type="PATRIC" id="fig|740709.3.peg.207"/>
<evidence type="ECO:0008006" key="4">
    <source>
        <dbReference type="Google" id="ProtNLM"/>
    </source>
</evidence>
<dbReference type="RefSeq" id="WP_008487153.1">
    <property type="nucleotide sequence ID" value="NZ_AMRG01000001.1"/>
</dbReference>
<dbReference type="InterPro" id="IPR036255">
    <property type="entry name" value="YgfB-like_sf"/>
</dbReference>
<dbReference type="NCBIfam" id="TIGR02292">
    <property type="entry name" value="ygfB_yecA"/>
    <property type="match status" value="1"/>
</dbReference>
<dbReference type="Proteomes" id="UP000014115">
    <property type="component" value="Unassembled WGS sequence"/>
</dbReference>
<evidence type="ECO:0000313" key="3">
    <source>
        <dbReference type="Proteomes" id="UP000014115"/>
    </source>
</evidence>
<dbReference type="EMBL" id="AMRG01000001">
    <property type="protein sequence ID" value="EKE87635.1"/>
    <property type="molecule type" value="Genomic_DNA"/>
</dbReference>
<proteinExistence type="inferred from homology"/>
<reference evidence="2 3" key="1">
    <citation type="journal article" date="2012" name="J. Bacteriol.">
        <title>Genome Sequence of Idiomarina xiamenensis Type Strain 10-D-4.</title>
        <authorList>
            <person name="Lai Q."/>
            <person name="Wang L."/>
            <person name="Wang W."/>
            <person name="Shao Z."/>
        </authorList>
    </citation>
    <scope>NUCLEOTIDE SEQUENCE [LARGE SCALE GENOMIC DNA]</scope>
    <source>
        <strain evidence="2 3">10-D-4</strain>
    </source>
</reference>
<organism evidence="2 3">
    <name type="scientific">Idiomarina xiamenensis 10-D-4</name>
    <dbReference type="NCBI Taxonomy" id="740709"/>
    <lineage>
        <taxon>Bacteria</taxon>
        <taxon>Pseudomonadati</taxon>
        <taxon>Pseudomonadota</taxon>
        <taxon>Gammaproteobacteria</taxon>
        <taxon>Alteromonadales</taxon>
        <taxon>Idiomarinaceae</taxon>
        <taxon>Idiomarina</taxon>
    </lineage>
</organism>
<dbReference type="SUPFAM" id="SSF101327">
    <property type="entry name" value="YgfB-like"/>
    <property type="match status" value="1"/>
</dbReference>
<dbReference type="PANTHER" id="PTHR37528">
    <property type="entry name" value="UPF0149 PROTEIN YGFB"/>
    <property type="match status" value="1"/>
</dbReference>
<sequence>MSTTQSFNYDRLNELFERYELLSSPAEIHGTLAGLVASGSSIEGEDWLTLMSDLANEGQPFHPELTKTLKNLMQDICAALRDPDLGFQLLLPEDNAPLPERLQALVNWVQSFLVGFGINQQNLANVSSDLREVIDDMVEIAKVDFEVDDGEDAEHAYYEILEYLRVSAIMCFSELGNSQGGDCKTQKTLH</sequence>
<comment type="similarity">
    <text evidence="1">Belongs to the UPF0149 family.</text>
</comment>
<accession>K2LCM1</accession>
<dbReference type="OrthoDB" id="9783391at2"/>
<protein>
    <recommendedName>
        <fullName evidence="4">YecA family protein</fullName>
    </recommendedName>
</protein>
<gene>
    <name evidence="2" type="ORF">A10D4_01035</name>
</gene>
<dbReference type="PANTHER" id="PTHR37528:SF1">
    <property type="entry name" value="UPF0149 PROTEIN YGFB"/>
    <property type="match status" value="1"/>
</dbReference>
<dbReference type="Pfam" id="PF03695">
    <property type="entry name" value="UPF0149"/>
    <property type="match status" value="1"/>
</dbReference>
<dbReference type="Gene3D" id="1.20.120.740">
    <property type="entry name" value="YgfB uncharacterised protein family UPF0149, PF03695"/>
    <property type="match status" value="1"/>
</dbReference>
<name>K2LCM1_9GAMM</name>